<dbReference type="RefSeq" id="WP_065082319.1">
    <property type="nucleotide sequence ID" value="NZ_FLSS01000005.1"/>
</dbReference>
<accession>A0ABY3NAY7</accession>
<organism evidence="2 3">
    <name type="scientific">Elizabethkingia miricola</name>
    <name type="common">Chryseobacterium miricola</name>
    <dbReference type="NCBI Taxonomy" id="172045"/>
    <lineage>
        <taxon>Bacteria</taxon>
        <taxon>Pseudomonadati</taxon>
        <taxon>Bacteroidota</taxon>
        <taxon>Flavobacteriia</taxon>
        <taxon>Flavobacteriales</taxon>
        <taxon>Weeksellaceae</taxon>
        <taxon>Elizabethkingia</taxon>
    </lineage>
</organism>
<dbReference type="EMBL" id="VNHK01000021">
    <property type="protein sequence ID" value="TYO84552.1"/>
    <property type="molecule type" value="Genomic_DNA"/>
</dbReference>
<reference evidence="2 3" key="1">
    <citation type="submission" date="2019-07" db="EMBL/GenBank/DDBJ databases">
        <title>Genomic Encyclopedia of Archaeal and Bacterial Type Strains, Phase II (KMG-II): from individual species to whole genera.</title>
        <authorList>
            <person name="Goeker M."/>
        </authorList>
    </citation>
    <scope>NUCLEOTIDE SEQUENCE [LARGE SCALE GENOMIC DNA]</scope>
    <source>
        <strain evidence="2 3">DSM 14571</strain>
    </source>
</reference>
<evidence type="ECO:0000313" key="3">
    <source>
        <dbReference type="Proteomes" id="UP000324513"/>
    </source>
</evidence>
<gene>
    <name evidence="2" type="ORF">LX74_03976</name>
</gene>
<keyword evidence="3" id="KW-1185">Reference proteome</keyword>
<proteinExistence type="predicted"/>
<dbReference type="Pfam" id="PF19512">
    <property type="entry name" value="DUF6046"/>
    <property type="match status" value="1"/>
</dbReference>
<dbReference type="Proteomes" id="UP000324513">
    <property type="component" value="Unassembled WGS sequence"/>
</dbReference>
<comment type="caution">
    <text evidence="2">The sequence shown here is derived from an EMBL/GenBank/DDBJ whole genome shotgun (WGS) entry which is preliminary data.</text>
</comment>
<name>A0ABY3NAY7_ELIMR</name>
<evidence type="ECO:0000259" key="1">
    <source>
        <dbReference type="Pfam" id="PF19512"/>
    </source>
</evidence>
<protein>
    <recommendedName>
        <fullName evidence="1">DUF6046 domain-containing protein</fullName>
    </recommendedName>
</protein>
<evidence type="ECO:0000313" key="2">
    <source>
        <dbReference type="EMBL" id="TYO84552.1"/>
    </source>
</evidence>
<feature type="domain" description="DUF6046" evidence="1">
    <location>
        <begin position="95"/>
        <end position="212"/>
    </location>
</feature>
<sequence length="214" mass="24328">MNDKLIGIDNRAVLGQLFKAAFGTIPVYLTLPIGKKTPPDLSGYNPKVMESLYEEYERKSIYGTPIVFPILFKGDEYEVYDKKGQIIKRKYDDFWLPAATMVDFNRPKNIIKTNVLGGNGTVKEIYGFDDWVVRLRILCIDGDLKAREYEDKLIEFSKIIQPIAVQGFLFTKKEINSIVIEEIDIRSVTGSPNVIPIELSCVSDDPIELLNTKI</sequence>
<dbReference type="InterPro" id="IPR046109">
    <property type="entry name" value="DUF6046"/>
</dbReference>